<feature type="compositionally biased region" description="Polar residues" evidence="6">
    <location>
        <begin position="486"/>
        <end position="496"/>
    </location>
</feature>
<dbReference type="Pfam" id="PF02646">
    <property type="entry name" value="RmuC"/>
    <property type="match status" value="1"/>
</dbReference>
<dbReference type="EMBL" id="PRDL01000001">
    <property type="protein sequence ID" value="MBE8717181.1"/>
    <property type="molecule type" value="Genomic_DNA"/>
</dbReference>
<feature type="coiled-coil region" evidence="5">
    <location>
        <begin position="7"/>
        <end position="157"/>
    </location>
</feature>
<feature type="region of interest" description="Disordered" evidence="6">
    <location>
        <begin position="467"/>
        <end position="496"/>
    </location>
</feature>
<keyword evidence="8" id="KW-1185">Reference proteome</keyword>
<dbReference type="AlphaFoldDB" id="A0A928V1Q7"/>
<evidence type="ECO:0000256" key="2">
    <source>
        <dbReference type="ARBA" id="ARBA00009840"/>
    </source>
</evidence>
<reference evidence="7" key="1">
    <citation type="submission" date="2018-07" db="EMBL/GenBank/DDBJ databases">
        <title>Genome assembly of strain Ka43.</title>
        <authorList>
            <person name="Kukolya J."/>
            <person name="Nagy I."/>
            <person name="Horvath B."/>
            <person name="Toth A."/>
        </authorList>
    </citation>
    <scope>NUCLEOTIDE SEQUENCE</scope>
    <source>
        <strain evidence="7">KB43</strain>
    </source>
</reference>
<name>A0A928V1Q7_9GAMM</name>
<evidence type="ECO:0000256" key="3">
    <source>
        <dbReference type="ARBA" id="ARBA00023054"/>
    </source>
</evidence>
<dbReference type="PANTHER" id="PTHR30563">
    <property type="entry name" value="DNA RECOMBINATION PROTEIN RMUC"/>
    <property type="match status" value="1"/>
</dbReference>
<comment type="similarity">
    <text evidence="2">Belongs to the RmuC family.</text>
</comment>
<evidence type="ECO:0000256" key="4">
    <source>
        <dbReference type="ARBA" id="ARBA00023172"/>
    </source>
</evidence>
<evidence type="ECO:0000256" key="1">
    <source>
        <dbReference type="ARBA" id="ARBA00003416"/>
    </source>
</evidence>
<dbReference type="Proteomes" id="UP000652567">
    <property type="component" value="Unassembled WGS sequence"/>
</dbReference>
<protein>
    <submittedName>
        <fullName evidence="7">DNA recombination protein RmuC</fullName>
    </submittedName>
</protein>
<accession>A0A928V1Q7</accession>
<dbReference type="InterPro" id="IPR003798">
    <property type="entry name" value="DNA_recombination_RmuC"/>
</dbReference>
<keyword evidence="3 5" id="KW-0175">Coiled coil</keyword>
<dbReference type="PANTHER" id="PTHR30563:SF0">
    <property type="entry name" value="DNA RECOMBINATION PROTEIN RMUC"/>
    <property type="match status" value="1"/>
</dbReference>
<evidence type="ECO:0000256" key="5">
    <source>
        <dbReference type="SAM" id="Coils"/>
    </source>
</evidence>
<proteinExistence type="inferred from homology"/>
<organism evidence="7 8">
    <name type="scientific">Cellvibrio polysaccharolyticus</name>
    <dbReference type="NCBI Taxonomy" id="2082724"/>
    <lineage>
        <taxon>Bacteria</taxon>
        <taxon>Pseudomonadati</taxon>
        <taxon>Pseudomonadota</taxon>
        <taxon>Gammaproteobacteria</taxon>
        <taxon>Cellvibrionales</taxon>
        <taxon>Cellvibrionaceae</taxon>
        <taxon>Cellvibrio</taxon>
    </lineage>
</organism>
<comment type="function">
    <text evidence="1">Involved in DNA recombination.</text>
</comment>
<gene>
    <name evidence="7" type="ORF">C4F51_08265</name>
</gene>
<comment type="caution">
    <text evidence="7">The sequence shown here is derived from an EMBL/GenBank/DDBJ whole genome shotgun (WGS) entry which is preliminary data.</text>
</comment>
<evidence type="ECO:0000256" key="6">
    <source>
        <dbReference type="SAM" id="MobiDB-lite"/>
    </source>
</evidence>
<dbReference type="GO" id="GO:0006310">
    <property type="term" value="P:DNA recombination"/>
    <property type="evidence" value="ECO:0007669"/>
    <property type="project" value="UniProtKB-KW"/>
</dbReference>
<sequence length="496" mass="57125">MARSKLADALQLEKQQAEIQLQNLRHESGLKETRFMLEQQQLKEQAQQLRDQQEQQQLAQQQLQQQLRESQQLLNRESQTLATAQERNRQLESLPVQLAERDQQLARVQSESAALKAGLDQERRNFEQQLQLLQNAREELKREFENLANRIFENKHQQFSANSKSLLETTLDPIKNQLGEFRRKVEEVYEKENLGRNLLAQQVVELQKQAHKIGEDAVNLAQALKGNSKTQGNWGEVVLERLLEQSGLQKGREYETQKSFVTEDGRRQMPDVIIRLPENKDIIIDSKVSLVDYEKFCNSEDETERQLLLGAHVQSLRNHIRQLSIKDYEKLDGVRALDFVFIFVPIEAAFLMALQKEPGLYREAYDRHIILVSPTTLLATLRTVENIWRYENQNKNAEVIAERAGALHDQFVLLLSSLDGIGTQLDKARDSYDKARKQLHSGRGNLVRRVEELRKLGAKTKKVIPRELVEQADDAPESSLLELTEASGTDSLVSDE</sequence>
<keyword evidence="4" id="KW-0233">DNA recombination</keyword>
<evidence type="ECO:0000313" key="8">
    <source>
        <dbReference type="Proteomes" id="UP000652567"/>
    </source>
</evidence>
<evidence type="ECO:0000313" key="7">
    <source>
        <dbReference type="EMBL" id="MBE8717181.1"/>
    </source>
</evidence>